<comment type="caution">
    <text evidence="1">The sequence shown here is derived from an EMBL/GenBank/DDBJ whole genome shotgun (WGS) entry which is preliminary data.</text>
</comment>
<gene>
    <name evidence="1" type="ORF">PLEPLA_LOCUS33968</name>
</gene>
<protein>
    <submittedName>
        <fullName evidence="1">Uncharacterized protein</fullName>
    </submittedName>
</protein>
<dbReference type="EMBL" id="CADEAL010003909">
    <property type="protein sequence ID" value="CAB1446230.1"/>
    <property type="molecule type" value="Genomic_DNA"/>
</dbReference>
<evidence type="ECO:0000313" key="1">
    <source>
        <dbReference type="EMBL" id="CAB1446230.1"/>
    </source>
</evidence>
<organism evidence="1 2">
    <name type="scientific">Pleuronectes platessa</name>
    <name type="common">European plaice</name>
    <dbReference type="NCBI Taxonomy" id="8262"/>
    <lineage>
        <taxon>Eukaryota</taxon>
        <taxon>Metazoa</taxon>
        <taxon>Chordata</taxon>
        <taxon>Craniata</taxon>
        <taxon>Vertebrata</taxon>
        <taxon>Euteleostomi</taxon>
        <taxon>Actinopterygii</taxon>
        <taxon>Neopterygii</taxon>
        <taxon>Teleostei</taxon>
        <taxon>Neoteleostei</taxon>
        <taxon>Acanthomorphata</taxon>
        <taxon>Carangaria</taxon>
        <taxon>Pleuronectiformes</taxon>
        <taxon>Pleuronectoidei</taxon>
        <taxon>Pleuronectidae</taxon>
        <taxon>Pleuronectes</taxon>
    </lineage>
</organism>
<keyword evidence="2" id="KW-1185">Reference proteome</keyword>
<name>A0A9N7V8Q8_PLEPL</name>
<proteinExistence type="predicted"/>
<accession>A0A9N7V8Q8</accession>
<reference evidence="1" key="1">
    <citation type="submission" date="2020-03" db="EMBL/GenBank/DDBJ databases">
        <authorList>
            <person name="Weist P."/>
        </authorList>
    </citation>
    <scope>NUCLEOTIDE SEQUENCE</scope>
</reference>
<dbReference type="Proteomes" id="UP001153269">
    <property type="component" value="Unassembled WGS sequence"/>
</dbReference>
<dbReference type="AlphaFoldDB" id="A0A9N7V8Q8"/>
<sequence length="153" mass="17362">MSAMIGYTRHKLKAFAFPSWLPDELCCLARWRLPRLSVYFQAQGPAPRQAVSQSGGVVEGRGVDACVREALSHIPLAAGSRPGLRRGVRLFLTTSQVPALIWELFISCQKTAFPCNCRRREGRRRCEGMGERRGRRGVWLQNESRAWYSKPWA</sequence>
<evidence type="ECO:0000313" key="2">
    <source>
        <dbReference type="Proteomes" id="UP001153269"/>
    </source>
</evidence>